<keyword evidence="3" id="KW-1185">Reference proteome</keyword>
<name>A0A0P6Y071_9CHLR</name>
<proteinExistence type="predicted"/>
<dbReference type="RefSeq" id="WP_062417255.1">
    <property type="nucleotide sequence ID" value="NZ_DF967974.1"/>
</dbReference>
<feature type="region of interest" description="Disordered" evidence="1">
    <location>
        <begin position="216"/>
        <end position="246"/>
    </location>
</feature>
<sequence length="246" mass="25712">MNFKKWIPAILAGTLLLTGVVGVIGISAVKMVSAAAPAARMADLPEPMMGRGPGGGYASEELASALGITTDQLEQAYQNAQEQALAQAVAAGQITQAQADQMKTGGRMPFGMGGGWMQDSGVDFDALLAEALNITPEQLQAAREQAAQAHLAQQVADGEITQEQADLIQGRRTLFTNSAFINQMQAAFEKAVQQAVSDGVISQSAADQILAERAENGTPGMGGWMGGWMDGGRMERGMGRGMGGRR</sequence>
<dbReference type="EMBL" id="LGCM01000023">
    <property type="protein sequence ID" value="KPL85791.1"/>
    <property type="molecule type" value="Genomic_DNA"/>
</dbReference>
<protein>
    <submittedName>
        <fullName evidence="2">Uncharacterized protein</fullName>
    </submittedName>
</protein>
<accession>A0A0P6Y071</accession>
<evidence type="ECO:0000313" key="2">
    <source>
        <dbReference type="EMBL" id="KPL85791.1"/>
    </source>
</evidence>
<organism evidence="2 3">
    <name type="scientific">Levilinea saccharolytica</name>
    <dbReference type="NCBI Taxonomy" id="229921"/>
    <lineage>
        <taxon>Bacteria</taxon>
        <taxon>Bacillati</taxon>
        <taxon>Chloroflexota</taxon>
        <taxon>Anaerolineae</taxon>
        <taxon>Anaerolineales</taxon>
        <taxon>Anaerolineaceae</taxon>
        <taxon>Levilinea</taxon>
    </lineage>
</organism>
<dbReference type="AlphaFoldDB" id="A0A0P6Y071"/>
<gene>
    <name evidence="2" type="ORF">ADN01_05585</name>
</gene>
<dbReference type="Proteomes" id="UP000050501">
    <property type="component" value="Unassembled WGS sequence"/>
</dbReference>
<evidence type="ECO:0000313" key="3">
    <source>
        <dbReference type="Proteomes" id="UP000050501"/>
    </source>
</evidence>
<feature type="compositionally biased region" description="Gly residues" evidence="1">
    <location>
        <begin position="219"/>
        <end position="230"/>
    </location>
</feature>
<comment type="caution">
    <text evidence="2">The sequence shown here is derived from an EMBL/GenBank/DDBJ whole genome shotgun (WGS) entry which is preliminary data.</text>
</comment>
<dbReference type="PATRIC" id="fig|229921.5.peg.1980"/>
<reference evidence="2 3" key="1">
    <citation type="submission" date="2015-07" db="EMBL/GenBank/DDBJ databases">
        <title>Genome sequence of Levilinea saccharolytica DSM 16555.</title>
        <authorList>
            <person name="Hemp J."/>
            <person name="Ward L.M."/>
            <person name="Pace L.A."/>
            <person name="Fischer W.W."/>
        </authorList>
    </citation>
    <scope>NUCLEOTIDE SEQUENCE [LARGE SCALE GENOMIC DNA]</scope>
    <source>
        <strain evidence="2 3">KIBI-1</strain>
    </source>
</reference>
<evidence type="ECO:0000256" key="1">
    <source>
        <dbReference type="SAM" id="MobiDB-lite"/>
    </source>
</evidence>